<evidence type="ECO:0000313" key="1">
    <source>
        <dbReference type="EMBL" id="TPG81247.1"/>
    </source>
</evidence>
<organism evidence="1 2">
    <name type="scientific">Pseudomonas mandelii</name>
    <dbReference type="NCBI Taxonomy" id="75612"/>
    <lineage>
        <taxon>Bacteria</taxon>
        <taxon>Pseudomonadati</taxon>
        <taxon>Pseudomonadota</taxon>
        <taxon>Gammaproteobacteria</taxon>
        <taxon>Pseudomonadales</taxon>
        <taxon>Pseudomonadaceae</taxon>
        <taxon>Pseudomonas</taxon>
    </lineage>
</organism>
<accession>A0A502I2R1</accession>
<dbReference type="AlphaFoldDB" id="A0A502I2R1"/>
<dbReference type="Proteomes" id="UP000320914">
    <property type="component" value="Unassembled WGS sequence"/>
</dbReference>
<gene>
    <name evidence="1" type="ORF">EAH74_22365</name>
</gene>
<sequence length="62" mass="7026">AFKVSFATSTTCASDLSLAGGEFYSVSRCCQHLFYTAFDREDRIVKRAKQPRSFNSFWASMT</sequence>
<dbReference type="EMBL" id="RCZA01000009">
    <property type="protein sequence ID" value="TPG81247.1"/>
    <property type="molecule type" value="Genomic_DNA"/>
</dbReference>
<comment type="caution">
    <text evidence="1">The sequence shown here is derived from an EMBL/GenBank/DDBJ whole genome shotgun (WGS) entry which is preliminary data.</text>
</comment>
<protein>
    <submittedName>
        <fullName evidence="1">Uncharacterized protein</fullName>
    </submittedName>
</protein>
<proteinExistence type="predicted"/>
<name>A0A502I2R1_9PSED</name>
<reference evidence="1 2" key="1">
    <citation type="journal article" date="2019" name="Environ. Microbiol.">
        <title>Species interactions and distinct microbial communities in high Arctic permafrost affected cryosols are associated with the CH4 and CO2 gas fluxes.</title>
        <authorList>
            <person name="Altshuler I."/>
            <person name="Hamel J."/>
            <person name="Turney S."/>
            <person name="Magnuson E."/>
            <person name="Levesque R."/>
            <person name="Greer C."/>
            <person name="Whyte L.G."/>
        </authorList>
    </citation>
    <scope>NUCLEOTIDE SEQUENCE [LARGE SCALE GENOMIC DNA]</scope>
    <source>
        <strain evidence="1 2">OWC5</strain>
    </source>
</reference>
<evidence type="ECO:0000313" key="2">
    <source>
        <dbReference type="Proteomes" id="UP000320914"/>
    </source>
</evidence>
<feature type="non-terminal residue" evidence="1">
    <location>
        <position position="1"/>
    </location>
</feature>